<evidence type="ECO:0000313" key="1">
    <source>
        <dbReference type="EMBL" id="KAG8177620.1"/>
    </source>
</evidence>
<comment type="caution">
    <text evidence="1">The sequence shown here is derived from an EMBL/GenBank/DDBJ whole genome shotgun (WGS) entry which is preliminary data.</text>
</comment>
<gene>
    <name evidence="1" type="ORF">JTE90_019647</name>
</gene>
<organism evidence="1 2">
    <name type="scientific">Oedothorax gibbosus</name>
    <dbReference type="NCBI Taxonomy" id="931172"/>
    <lineage>
        <taxon>Eukaryota</taxon>
        <taxon>Metazoa</taxon>
        <taxon>Ecdysozoa</taxon>
        <taxon>Arthropoda</taxon>
        <taxon>Chelicerata</taxon>
        <taxon>Arachnida</taxon>
        <taxon>Araneae</taxon>
        <taxon>Araneomorphae</taxon>
        <taxon>Entelegynae</taxon>
        <taxon>Araneoidea</taxon>
        <taxon>Linyphiidae</taxon>
        <taxon>Erigoninae</taxon>
        <taxon>Oedothorax</taxon>
    </lineage>
</organism>
<evidence type="ECO:0008006" key="3">
    <source>
        <dbReference type="Google" id="ProtNLM"/>
    </source>
</evidence>
<keyword evidence="2" id="KW-1185">Reference proteome</keyword>
<accession>A0AAV6U241</accession>
<dbReference type="AlphaFoldDB" id="A0AAV6U241"/>
<dbReference type="EMBL" id="JAFNEN010000767">
    <property type="protein sequence ID" value="KAG8177620.1"/>
    <property type="molecule type" value="Genomic_DNA"/>
</dbReference>
<sequence>MTKEPPKFIIKYTSLNDEKALLEQLVLKNPFFSTTSPKVLFKIDINKIDQYHWVIEIPPSAFKAVERLGFVYLGLGKHRLLEFVSIKHCKNCLEYGHTTKKCTNSGGRCIKCGDQKHTEPCSLRCFSCHKKNGSNDGSLELFKTDHRVASDRCPEYRKQERVARSRVYHGN</sequence>
<evidence type="ECO:0000313" key="2">
    <source>
        <dbReference type="Proteomes" id="UP000827092"/>
    </source>
</evidence>
<dbReference type="Proteomes" id="UP000827092">
    <property type="component" value="Unassembled WGS sequence"/>
</dbReference>
<protein>
    <recommendedName>
        <fullName evidence="3">CCHC-type domain-containing protein</fullName>
    </recommendedName>
</protein>
<reference evidence="1 2" key="1">
    <citation type="journal article" date="2022" name="Nat. Ecol. Evol.">
        <title>A masculinizing supergene underlies an exaggerated male reproductive morph in a spider.</title>
        <authorList>
            <person name="Hendrickx F."/>
            <person name="De Corte Z."/>
            <person name="Sonet G."/>
            <person name="Van Belleghem S.M."/>
            <person name="Kostlbacher S."/>
            <person name="Vangestel C."/>
        </authorList>
    </citation>
    <scope>NUCLEOTIDE SEQUENCE [LARGE SCALE GENOMIC DNA]</scope>
    <source>
        <strain evidence="1">W744_W776</strain>
    </source>
</reference>
<name>A0AAV6U241_9ARAC</name>
<proteinExistence type="predicted"/>